<dbReference type="InterPro" id="IPR036915">
    <property type="entry name" value="Cyclin-like_sf"/>
</dbReference>
<dbReference type="InterPro" id="IPR006671">
    <property type="entry name" value="Cyclin_N"/>
</dbReference>
<organism evidence="6">
    <name type="scientific">Timema monikensis</name>
    <dbReference type="NCBI Taxonomy" id="170555"/>
    <lineage>
        <taxon>Eukaryota</taxon>
        <taxon>Metazoa</taxon>
        <taxon>Ecdysozoa</taxon>
        <taxon>Arthropoda</taxon>
        <taxon>Hexapoda</taxon>
        <taxon>Insecta</taxon>
        <taxon>Pterygota</taxon>
        <taxon>Neoptera</taxon>
        <taxon>Polyneoptera</taxon>
        <taxon>Phasmatodea</taxon>
        <taxon>Timematodea</taxon>
        <taxon>Timematoidea</taxon>
        <taxon>Timematidae</taxon>
        <taxon>Timema</taxon>
    </lineage>
</organism>
<gene>
    <name evidence="6" type="ORF">TMSB3V08_LOCUS2314</name>
</gene>
<reference evidence="6" key="1">
    <citation type="submission" date="2020-11" db="EMBL/GenBank/DDBJ databases">
        <authorList>
            <person name="Tran Van P."/>
        </authorList>
    </citation>
    <scope>NUCLEOTIDE SEQUENCE</scope>
</reference>
<dbReference type="EMBL" id="OB792941">
    <property type="protein sequence ID" value="CAD7425404.1"/>
    <property type="molecule type" value="Genomic_DNA"/>
</dbReference>
<sequence>MDLLCVERLTDSQFAINDKVIFKDMRVLRNLLDLETKYIPPCNYFGTVQKDIQPFMRKVVATWMSEVCEEQRCEDQVFPLAVNFLDRFLCRCSISRRQLQLTAAVSLLLASKIRQCHALSVDLLCFYTDHSITPDEMRSWELLFLSRLKWNIAAVTGFDYVDHVLQRVSWGENNPVVRRHAHTLVSVCYTGEIHIMHFVSIHIYNSHLYETKTRVVNVETRNMWINIIYMKTVIRGDKRTNMRD</sequence>
<dbReference type="InterPro" id="IPR048258">
    <property type="entry name" value="Cyclins_cyclin-box"/>
</dbReference>
<evidence type="ECO:0000256" key="2">
    <source>
        <dbReference type="ARBA" id="ARBA00023127"/>
    </source>
</evidence>
<dbReference type="SUPFAM" id="SSF47954">
    <property type="entry name" value="Cyclin-like"/>
    <property type="match status" value="1"/>
</dbReference>
<dbReference type="AlphaFoldDB" id="A0A7R9HK61"/>
<dbReference type="Gene3D" id="1.10.472.10">
    <property type="entry name" value="Cyclin-like"/>
    <property type="match status" value="1"/>
</dbReference>
<dbReference type="SMART" id="SM00385">
    <property type="entry name" value="CYCLIN"/>
    <property type="match status" value="1"/>
</dbReference>
<evidence type="ECO:0000256" key="4">
    <source>
        <dbReference type="RuleBase" id="RU000383"/>
    </source>
</evidence>
<keyword evidence="1" id="KW-0132">Cell division</keyword>
<evidence type="ECO:0000256" key="3">
    <source>
        <dbReference type="ARBA" id="ARBA00023306"/>
    </source>
</evidence>
<dbReference type="PANTHER" id="PTHR10177">
    <property type="entry name" value="CYCLINS"/>
    <property type="match status" value="1"/>
</dbReference>
<dbReference type="GO" id="GO:0051301">
    <property type="term" value="P:cell division"/>
    <property type="evidence" value="ECO:0007669"/>
    <property type="project" value="UniProtKB-KW"/>
</dbReference>
<keyword evidence="2 4" id="KW-0195">Cyclin</keyword>
<evidence type="ECO:0000259" key="5">
    <source>
        <dbReference type="SMART" id="SM00385"/>
    </source>
</evidence>
<dbReference type="InterPro" id="IPR013763">
    <property type="entry name" value="Cyclin-like_dom"/>
</dbReference>
<evidence type="ECO:0000313" key="6">
    <source>
        <dbReference type="EMBL" id="CAD7425404.1"/>
    </source>
</evidence>
<dbReference type="Pfam" id="PF00134">
    <property type="entry name" value="Cyclin_N"/>
    <property type="match status" value="1"/>
</dbReference>
<proteinExistence type="inferred from homology"/>
<name>A0A7R9HK61_9NEOP</name>
<dbReference type="PROSITE" id="PS00292">
    <property type="entry name" value="CYCLINS"/>
    <property type="match status" value="1"/>
</dbReference>
<feature type="domain" description="Cyclin-like" evidence="5">
    <location>
        <begin position="62"/>
        <end position="146"/>
    </location>
</feature>
<comment type="similarity">
    <text evidence="4">Belongs to the cyclin family.</text>
</comment>
<evidence type="ECO:0000256" key="1">
    <source>
        <dbReference type="ARBA" id="ARBA00022618"/>
    </source>
</evidence>
<accession>A0A7R9HK61</accession>
<keyword evidence="3" id="KW-0131">Cell cycle</keyword>
<protein>
    <recommendedName>
        <fullName evidence="5">Cyclin-like domain-containing protein</fullName>
    </recommendedName>
</protein>
<dbReference type="GO" id="GO:0000278">
    <property type="term" value="P:mitotic cell cycle"/>
    <property type="evidence" value="ECO:0007669"/>
    <property type="project" value="UniProtKB-ARBA"/>
</dbReference>
<dbReference type="FunFam" id="1.10.472.10:FF:000003">
    <property type="entry name" value="G1/S-specific cyclin-D2"/>
    <property type="match status" value="1"/>
</dbReference>
<dbReference type="InterPro" id="IPR039361">
    <property type="entry name" value="Cyclin"/>
</dbReference>